<sequence length="1067" mass="119721">MDKRSWPWKKKSSEKEVTIDSPAATLSSLGGNQVDQENAKSVNYVQISEESYAQLTALEDELKFLTEKLTSAQSEITTKEELVKQHAKVAEEAVSGWEKAEAEALSLKQQLESVTLLKLTAEEQGSQLDSALKICMKQIRSVKEESQQKLQDVVLAKTKQWEKIRSELEAKIDDFEQELLKASAENTALSQSFQERTNVLIQVSNEKTQADAQIEVLKSNLQSCEREINSLKYELHIVSKELEIRNEEKNMSTRSAEVASKQHAEDVKKITKLEAECQRLRGLVRKKLPGPAALAQMKLEVENLGRVYGEPRMRRSSPRSSSPHFAPAPDFANENFQQFQKENEFLTARLLSMEEETKMLKEALSKRNGELQTSRNLCAKTVNRLHTIESHMLVLNQQTGPSKPDINLILEASLNESNPPSKSSMSLDGIDEEGSCLESEEGTLSEFSNLNKEEEVGKTKKTDKSSHMDLMDDFLEMERFACLSTETDKNVILPNSETGKAISGNADTNQIVQSDGGKGQSKLMFSCTGQLEKQVASKGNNVPLSELQSRIVLLFQSQPVEPDLNKVLEEINHIVQHVQEDLPLNSSSCIIEENLSANATNDQKQYPEDTRETAESGTSSEQKSTSFIDTKHAIDQKLKNAISQVHDFVITFGRDALKIQGRFSDSHELDEEFKKFSACVDRVLSEKMVLDEFVIALSCTMSAMSGLTFNMFKTKHSERENSSDYVDKVTLLEKKITQHEPTKERSLLDSHQPPTLKVEEPIDSAYEVMPTIDECSSEELEQLKLENKNLEVDLARCTASLEQTKIQLVETEQHLSELILELGACQKSNSLAQTQLKCMTESYKLLETQTQELVTEINLLQLKAETLEKDLQEEKHSHQNDLDKYKNLKEKMERNEKLASCSLSLDADAGPKAQQERELAAAAEKLAGCQETIFLLSKQLKAMHPPLMDSSPNGKQRKSDASLEDQPSLIGFHSPTMPSPQQSYQAQREKFSAFNPKNTGESASDVCDLYVGLSETESSSFLRSPISSKPPKQRSLRSSESSNFSTIVTEKQGRVFRRFFSKGKSGQ</sequence>
<gene>
    <name evidence="1" type="ORF">IHE45_14G144700</name>
</gene>
<evidence type="ECO:0000313" key="1">
    <source>
        <dbReference type="EMBL" id="KAH7664822.1"/>
    </source>
</evidence>
<reference evidence="2" key="1">
    <citation type="journal article" date="2022" name="Nat. Commun.">
        <title>Chromosome evolution and the genetic basis of agronomically important traits in greater yam.</title>
        <authorList>
            <person name="Bredeson J.V."/>
            <person name="Lyons J.B."/>
            <person name="Oniyinde I.O."/>
            <person name="Okereke N.R."/>
            <person name="Kolade O."/>
            <person name="Nnabue I."/>
            <person name="Nwadili C.O."/>
            <person name="Hribova E."/>
            <person name="Parker M."/>
            <person name="Nwogha J."/>
            <person name="Shu S."/>
            <person name="Carlson J."/>
            <person name="Kariba R."/>
            <person name="Muthemba S."/>
            <person name="Knop K."/>
            <person name="Barton G.J."/>
            <person name="Sherwood A.V."/>
            <person name="Lopez-Montes A."/>
            <person name="Asiedu R."/>
            <person name="Jamnadass R."/>
            <person name="Muchugi A."/>
            <person name="Goodstein D."/>
            <person name="Egesi C.N."/>
            <person name="Featherston J."/>
            <person name="Asfaw A."/>
            <person name="Simpson G.G."/>
            <person name="Dolezel J."/>
            <person name="Hendre P.S."/>
            <person name="Van Deynze A."/>
            <person name="Kumar P.L."/>
            <person name="Obidiegwu J.E."/>
            <person name="Bhattacharjee R."/>
            <person name="Rokhsar D.S."/>
        </authorList>
    </citation>
    <scope>NUCLEOTIDE SEQUENCE [LARGE SCALE GENOMIC DNA]</scope>
    <source>
        <strain evidence="2">cv. TDa95/00328</strain>
    </source>
</reference>
<accession>A0ACB7UVM0</accession>
<name>A0ACB7UVM0_DIOAL</name>
<organism evidence="1 2">
    <name type="scientific">Dioscorea alata</name>
    <name type="common">Purple yam</name>
    <dbReference type="NCBI Taxonomy" id="55571"/>
    <lineage>
        <taxon>Eukaryota</taxon>
        <taxon>Viridiplantae</taxon>
        <taxon>Streptophyta</taxon>
        <taxon>Embryophyta</taxon>
        <taxon>Tracheophyta</taxon>
        <taxon>Spermatophyta</taxon>
        <taxon>Magnoliopsida</taxon>
        <taxon>Liliopsida</taxon>
        <taxon>Dioscoreales</taxon>
        <taxon>Dioscoreaceae</taxon>
        <taxon>Dioscorea</taxon>
    </lineage>
</organism>
<evidence type="ECO:0000313" key="2">
    <source>
        <dbReference type="Proteomes" id="UP000827976"/>
    </source>
</evidence>
<dbReference type="Proteomes" id="UP000827976">
    <property type="component" value="Chromosome 14"/>
</dbReference>
<proteinExistence type="predicted"/>
<dbReference type="EMBL" id="CM037024">
    <property type="protein sequence ID" value="KAH7664822.1"/>
    <property type="molecule type" value="Genomic_DNA"/>
</dbReference>
<protein>
    <submittedName>
        <fullName evidence="1">Filament-like plant protein</fullName>
    </submittedName>
</protein>
<comment type="caution">
    <text evidence="1">The sequence shown here is derived from an EMBL/GenBank/DDBJ whole genome shotgun (WGS) entry which is preliminary data.</text>
</comment>
<keyword evidence="2" id="KW-1185">Reference proteome</keyword>